<name>A0A1P8MVF2_9RHOB</name>
<gene>
    <name evidence="1" type="ORF">BWR18_10200</name>
</gene>
<accession>A0A1P8MVF2</accession>
<dbReference type="AlphaFoldDB" id="A0A1P8MVF2"/>
<evidence type="ECO:0000313" key="2">
    <source>
        <dbReference type="Proteomes" id="UP000186336"/>
    </source>
</evidence>
<sequence>MALSSFVDPCGVHVGQLFAVYLDVHAGQADHAVFRRCELGLPDTQLIDLADDNGFVVAHFFQGTDADGPVVHAAHYPLISAADGDRLISAHDLV</sequence>
<protein>
    <submittedName>
        <fullName evidence="1">Uncharacterized protein</fullName>
    </submittedName>
</protein>
<dbReference type="Proteomes" id="UP000186336">
    <property type="component" value="Chromosome"/>
</dbReference>
<reference evidence="1 2" key="1">
    <citation type="submission" date="2017-01" db="EMBL/GenBank/DDBJ databases">
        <title>Complete genome of Tateyamaria omphalii DOK1-4 isolated from seawater in Dokdo.</title>
        <authorList>
            <person name="Kim J.H."/>
            <person name="Chi W.-J."/>
        </authorList>
    </citation>
    <scope>NUCLEOTIDE SEQUENCE [LARGE SCALE GENOMIC DNA]</scope>
    <source>
        <strain evidence="1 2">DOK1-4</strain>
    </source>
</reference>
<keyword evidence="2" id="KW-1185">Reference proteome</keyword>
<proteinExistence type="predicted"/>
<organism evidence="1 2">
    <name type="scientific">Tateyamaria omphalii</name>
    <dbReference type="NCBI Taxonomy" id="299262"/>
    <lineage>
        <taxon>Bacteria</taxon>
        <taxon>Pseudomonadati</taxon>
        <taxon>Pseudomonadota</taxon>
        <taxon>Alphaproteobacteria</taxon>
        <taxon>Rhodobacterales</taxon>
        <taxon>Roseobacteraceae</taxon>
        <taxon>Tateyamaria</taxon>
    </lineage>
</organism>
<dbReference type="EMBL" id="CP019312">
    <property type="protein sequence ID" value="APX12008.1"/>
    <property type="molecule type" value="Genomic_DNA"/>
</dbReference>
<evidence type="ECO:0000313" key="1">
    <source>
        <dbReference type="EMBL" id="APX12008.1"/>
    </source>
</evidence>
<dbReference type="KEGG" id="tom:BWR18_10200"/>